<evidence type="ECO:0000256" key="8">
    <source>
        <dbReference type="ARBA" id="ARBA00023136"/>
    </source>
</evidence>
<dbReference type="Pfam" id="PF02508">
    <property type="entry name" value="Rnf-Nqr"/>
    <property type="match status" value="1"/>
</dbReference>
<feature type="transmembrane region" description="Helical" evidence="9">
    <location>
        <begin position="117"/>
        <end position="134"/>
    </location>
</feature>
<protein>
    <recommendedName>
        <fullName evidence="9">Ion-translocating oxidoreductase complex subunit E</fullName>
        <ecNumber evidence="9">7.-.-.-</ecNumber>
    </recommendedName>
    <alternativeName>
        <fullName evidence="9">Rnf electron transport complex subunit E</fullName>
    </alternativeName>
</protein>
<dbReference type="OrthoDB" id="9782945at2"/>
<proteinExistence type="inferred from homology"/>
<dbReference type="Proteomes" id="UP000281691">
    <property type="component" value="Unassembled WGS sequence"/>
</dbReference>
<dbReference type="InterPro" id="IPR003667">
    <property type="entry name" value="NqrDE/RnfAE"/>
</dbReference>
<feature type="transmembrane region" description="Helical" evidence="9">
    <location>
        <begin position="90"/>
        <end position="111"/>
    </location>
</feature>
<evidence type="ECO:0000256" key="6">
    <source>
        <dbReference type="ARBA" id="ARBA00022982"/>
    </source>
</evidence>
<dbReference type="InterPro" id="IPR010968">
    <property type="entry name" value="RnfE"/>
</dbReference>
<dbReference type="PIRSF" id="PIRSF006102">
    <property type="entry name" value="NQR_DE"/>
    <property type="match status" value="1"/>
</dbReference>
<dbReference type="EMBL" id="RKQP01000002">
    <property type="protein sequence ID" value="RPE83815.1"/>
    <property type="molecule type" value="Genomic_DNA"/>
</dbReference>
<gene>
    <name evidence="9" type="primary">rnfE</name>
    <name evidence="10" type="ORF">EDC46_1018</name>
</gene>
<dbReference type="PANTHER" id="PTHR30586">
    <property type="entry name" value="ELECTRON TRANSPORT COMPLEX PROTEIN RNFE"/>
    <property type="match status" value="1"/>
</dbReference>
<comment type="similarity">
    <text evidence="9">Belongs to the NqrDE/RnfAE family.</text>
</comment>
<keyword evidence="11" id="KW-1185">Reference proteome</keyword>
<comment type="subcellular location">
    <subcellularLocation>
        <location evidence="9">Cell inner membrane</location>
        <topology evidence="9">Multi-pass membrane protein</topology>
    </subcellularLocation>
    <subcellularLocation>
        <location evidence="1">Endomembrane system</location>
        <topology evidence="1">Multi-pass membrane protein</topology>
    </subcellularLocation>
</comment>
<dbReference type="RefSeq" id="WP_124211186.1">
    <property type="nucleotide sequence ID" value="NZ_CP016615.1"/>
</dbReference>
<feature type="transmembrane region" description="Helical" evidence="9">
    <location>
        <begin position="146"/>
        <end position="167"/>
    </location>
</feature>
<dbReference type="AlphaFoldDB" id="A0A3N4VR57"/>
<dbReference type="EC" id="7.-.-.-" evidence="9"/>
<evidence type="ECO:0000256" key="9">
    <source>
        <dbReference type="HAMAP-Rule" id="MF_00478"/>
    </source>
</evidence>
<dbReference type="GO" id="GO:0005886">
    <property type="term" value="C:plasma membrane"/>
    <property type="evidence" value="ECO:0007669"/>
    <property type="project" value="UniProtKB-SubCell"/>
</dbReference>
<dbReference type="HAMAP" id="MF_00478">
    <property type="entry name" value="RsxE_RnfE"/>
    <property type="match status" value="1"/>
</dbReference>
<feature type="transmembrane region" description="Helical" evidence="9">
    <location>
        <begin position="31"/>
        <end position="51"/>
    </location>
</feature>
<keyword evidence="8 9" id="KW-0472">Membrane</keyword>
<name>A0A3N4VR57_9PAST</name>
<comment type="function">
    <text evidence="9">Part of a membrane-bound complex that couples electron transfer with translocation of ions across the membrane.</text>
</comment>
<comment type="subunit">
    <text evidence="9">The complex is composed of six subunits: RnfA, RnfB, RnfC, RnfD, RnfE and RnfG.</text>
</comment>
<accession>A0A3N4VR57</accession>
<keyword evidence="9" id="KW-1003">Cell membrane</keyword>
<evidence type="ECO:0000256" key="7">
    <source>
        <dbReference type="ARBA" id="ARBA00022989"/>
    </source>
</evidence>
<keyword evidence="4 9" id="KW-0812">Transmembrane</keyword>
<evidence type="ECO:0000256" key="1">
    <source>
        <dbReference type="ARBA" id="ARBA00004127"/>
    </source>
</evidence>
<evidence type="ECO:0000313" key="11">
    <source>
        <dbReference type="Proteomes" id="UP000281691"/>
    </source>
</evidence>
<keyword evidence="7 9" id="KW-1133">Transmembrane helix</keyword>
<organism evidence="10 11">
    <name type="scientific">Vespertiliibacter pulmonis</name>
    <dbReference type="NCBI Taxonomy" id="1443036"/>
    <lineage>
        <taxon>Bacteria</taxon>
        <taxon>Pseudomonadati</taxon>
        <taxon>Pseudomonadota</taxon>
        <taxon>Gammaproteobacteria</taxon>
        <taxon>Pasteurellales</taxon>
        <taxon>Pasteurellaceae</taxon>
        <taxon>Vespertiliibacter</taxon>
    </lineage>
</organism>
<feature type="transmembrane region" description="Helical" evidence="9">
    <location>
        <begin position="57"/>
        <end position="78"/>
    </location>
</feature>
<evidence type="ECO:0000256" key="5">
    <source>
        <dbReference type="ARBA" id="ARBA00022967"/>
    </source>
</evidence>
<comment type="caution">
    <text evidence="10">The sequence shown here is derived from an EMBL/GenBank/DDBJ whole genome shotgun (WGS) entry which is preliminary data.</text>
</comment>
<keyword evidence="2 9" id="KW-0813">Transport</keyword>
<evidence type="ECO:0000313" key="10">
    <source>
        <dbReference type="EMBL" id="RPE83815.1"/>
    </source>
</evidence>
<evidence type="ECO:0000256" key="2">
    <source>
        <dbReference type="ARBA" id="ARBA00022448"/>
    </source>
</evidence>
<dbReference type="NCBIfam" id="NF009070">
    <property type="entry name" value="PRK12405.1"/>
    <property type="match status" value="1"/>
</dbReference>
<dbReference type="PANTHER" id="PTHR30586:SF0">
    <property type="entry name" value="ION-TRANSLOCATING OXIDOREDUCTASE COMPLEX SUBUNIT E"/>
    <property type="match status" value="1"/>
</dbReference>
<dbReference type="NCBIfam" id="TIGR01948">
    <property type="entry name" value="rnfE"/>
    <property type="match status" value="1"/>
</dbReference>
<keyword evidence="3 9" id="KW-0997">Cell inner membrane</keyword>
<evidence type="ECO:0000256" key="3">
    <source>
        <dbReference type="ARBA" id="ARBA00022519"/>
    </source>
</evidence>
<sequence length="243" mass="26290">MLENQIPIKQIVEEKHSVEPSMWKTLFTQGVWSNNGALVQLLGLCPLLAVSNNITNALGLGVATLLVLVITNTAVSVFRKWIPHDIRIPIYVMIIATAVTTIQLLMNAFAYPVYQSLGIFIPLIVTNCIVIGRAEAFASKNSILHSAFDGFSMGLGVLLSLILLGALREIIGNGTLFDGLDLLLGSWAKGAKMDLLHIDSGLLLAILPPGAFIGLGILLGLKNLIDQRKKQKSHNLYRAKNGT</sequence>
<evidence type="ECO:0000256" key="4">
    <source>
        <dbReference type="ARBA" id="ARBA00022692"/>
    </source>
</evidence>
<feature type="transmembrane region" description="Helical" evidence="9">
    <location>
        <begin position="202"/>
        <end position="221"/>
    </location>
</feature>
<dbReference type="GO" id="GO:0012505">
    <property type="term" value="C:endomembrane system"/>
    <property type="evidence" value="ECO:0007669"/>
    <property type="project" value="UniProtKB-SubCell"/>
</dbReference>
<dbReference type="GO" id="GO:0022900">
    <property type="term" value="P:electron transport chain"/>
    <property type="evidence" value="ECO:0007669"/>
    <property type="project" value="UniProtKB-UniRule"/>
</dbReference>
<keyword evidence="6 9" id="KW-0249">Electron transport</keyword>
<keyword evidence="5 9" id="KW-1278">Translocase</keyword>
<reference evidence="10 11" key="1">
    <citation type="submission" date="2018-11" db="EMBL/GenBank/DDBJ databases">
        <title>Genomic Encyclopedia of Type Strains, Phase IV (KMG-IV): sequencing the most valuable type-strain genomes for metagenomic binning, comparative biology and taxonomic classification.</title>
        <authorList>
            <person name="Goeker M."/>
        </authorList>
    </citation>
    <scope>NUCLEOTIDE SEQUENCE [LARGE SCALE GENOMIC DNA]</scope>
    <source>
        <strain evidence="10 11">DSM 27238</strain>
    </source>
</reference>